<reference evidence="1 2" key="1">
    <citation type="submission" date="2017-04" db="EMBL/GenBank/DDBJ databases">
        <title>Complete genome of Campylobacter concisus ATCC 33237T and draft genomes for an additional eight well characterized C. concisus strains.</title>
        <authorList>
            <person name="Cornelius A.J."/>
            <person name="Miller W.G."/>
            <person name="Lastovica A.J."/>
            <person name="On S.L."/>
            <person name="French N.P."/>
            <person name="Vandenberg O."/>
            <person name="Biggs P.J."/>
        </authorList>
    </citation>
    <scope>NUCLEOTIDE SEQUENCE [LARGE SCALE GENOMIC DNA]</scope>
    <source>
        <strain evidence="1 2">CCUG 19995</strain>
    </source>
</reference>
<dbReference type="EMBL" id="NDYN01000001">
    <property type="protein sequence ID" value="OUT09338.1"/>
    <property type="molecule type" value="Genomic_DNA"/>
</dbReference>
<comment type="caution">
    <text evidence="1">The sequence shown here is derived from an EMBL/GenBank/DDBJ whole genome shotgun (WGS) entry which is preliminary data.</text>
</comment>
<dbReference type="RefSeq" id="WP_087582736.1">
    <property type="nucleotide sequence ID" value="NZ_NDYN01000001.1"/>
</dbReference>
<evidence type="ECO:0008006" key="3">
    <source>
        <dbReference type="Google" id="ProtNLM"/>
    </source>
</evidence>
<protein>
    <recommendedName>
        <fullName evidence="3">Type II secretion system protein</fullName>
    </recommendedName>
</protein>
<name>A0A1Y5ML80_9BACT</name>
<dbReference type="AlphaFoldDB" id="A0A1Y5ML80"/>
<evidence type="ECO:0000313" key="1">
    <source>
        <dbReference type="EMBL" id="OUT09338.1"/>
    </source>
</evidence>
<proteinExistence type="predicted"/>
<gene>
    <name evidence="1" type="ORF">B9N65_01805</name>
</gene>
<organism evidence="1 2">
    <name type="scientific">Campylobacter concisus</name>
    <dbReference type="NCBI Taxonomy" id="199"/>
    <lineage>
        <taxon>Bacteria</taxon>
        <taxon>Pseudomonadati</taxon>
        <taxon>Campylobacterota</taxon>
        <taxon>Epsilonproteobacteria</taxon>
        <taxon>Campylobacterales</taxon>
        <taxon>Campylobacteraceae</taxon>
        <taxon>Campylobacter</taxon>
    </lineage>
</organism>
<sequence>MRRGFTLIAAIFFVVIASSICMLALSIASTSVKQNSEIYLREQSELVARAATEYAMLAIISNDFSTTCLGNQSKNASEDNPIAGEFGDLFTFKVYVKYFGDMGDACKNKDAVIVKGINQGTIMLDVFVSSKPGKASNPINFHKRTLQKL</sequence>
<accession>A0A1Y5ML80</accession>
<evidence type="ECO:0000313" key="2">
    <source>
        <dbReference type="Proteomes" id="UP000196317"/>
    </source>
</evidence>
<dbReference type="Proteomes" id="UP000196317">
    <property type="component" value="Unassembled WGS sequence"/>
</dbReference>